<feature type="domain" description="HTH crp-type" evidence="2">
    <location>
        <begin position="39"/>
        <end position="94"/>
    </location>
</feature>
<dbReference type="GO" id="GO:0006355">
    <property type="term" value="P:regulation of DNA-templated transcription"/>
    <property type="evidence" value="ECO:0007669"/>
    <property type="project" value="InterPro"/>
</dbReference>
<dbReference type="InterPro" id="IPR012318">
    <property type="entry name" value="HTH_CRP"/>
</dbReference>
<dbReference type="EMBL" id="FNGE01000062">
    <property type="protein sequence ID" value="SDL97805.1"/>
    <property type="molecule type" value="Genomic_DNA"/>
</dbReference>
<protein>
    <recommendedName>
        <fullName evidence="2">HTH crp-type domain-containing protein</fullName>
    </recommendedName>
</protein>
<keyword evidence="4" id="KW-1185">Reference proteome</keyword>
<name>A0A1G9PI52_9RHOB</name>
<evidence type="ECO:0000313" key="3">
    <source>
        <dbReference type="EMBL" id="SDL97805.1"/>
    </source>
</evidence>
<proteinExistence type="predicted"/>
<dbReference type="Gene3D" id="1.10.10.10">
    <property type="entry name" value="Winged helix-like DNA-binding domain superfamily/Winged helix DNA-binding domain"/>
    <property type="match status" value="1"/>
</dbReference>
<feature type="compositionally biased region" description="Basic and acidic residues" evidence="1">
    <location>
        <begin position="180"/>
        <end position="190"/>
    </location>
</feature>
<evidence type="ECO:0000313" key="4">
    <source>
        <dbReference type="Proteomes" id="UP000199555"/>
    </source>
</evidence>
<dbReference type="STRING" id="525640.SAMN04487971_1623"/>
<dbReference type="InterPro" id="IPR036388">
    <property type="entry name" value="WH-like_DNA-bd_sf"/>
</dbReference>
<organism evidence="3 4">
    <name type="scientific">Paracoccus chinensis</name>
    <dbReference type="NCBI Taxonomy" id="525640"/>
    <lineage>
        <taxon>Bacteria</taxon>
        <taxon>Pseudomonadati</taxon>
        <taxon>Pseudomonadota</taxon>
        <taxon>Alphaproteobacteria</taxon>
        <taxon>Rhodobacterales</taxon>
        <taxon>Paracoccaceae</taxon>
        <taxon>Paracoccus</taxon>
    </lineage>
</organism>
<dbReference type="RefSeq" id="WP_090757584.1">
    <property type="nucleotide sequence ID" value="NZ_FNGE01000062.1"/>
</dbReference>
<dbReference type="GO" id="GO:0003677">
    <property type="term" value="F:DNA binding"/>
    <property type="evidence" value="ECO:0007669"/>
    <property type="project" value="InterPro"/>
</dbReference>
<reference evidence="4" key="1">
    <citation type="submission" date="2016-10" db="EMBL/GenBank/DDBJ databases">
        <authorList>
            <person name="Varghese N."/>
            <person name="Submissions S."/>
        </authorList>
    </citation>
    <scope>NUCLEOTIDE SEQUENCE [LARGE SCALE GENOMIC DNA]</scope>
    <source>
        <strain evidence="4">CGMCC 1.7655</strain>
    </source>
</reference>
<evidence type="ECO:0000256" key="1">
    <source>
        <dbReference type="SAM" id="MobiDB-lite"/>
    </source>
</evidence>
<accession>A0A1G9PI52</accession>
<gene>
    <name evidence="3" type="ORF">SAMN04487971_1623</name>
</gene>
<dbReference type="OrthoDB" id="2934196at2"/>
<dbReference type="SUPFAM" id="SSF46785">
    <property type="entry name" value="Winged helix' DNA-binding domain"/>
    <property type="match status" value="1"/>
</dbReference>
<feature type="region of interest" description="Disordered" evidence="1">
    <location>
        <begin position="149"/>
        <end position="190"/>
    </location>
</feature>
<evidence type="ECO:0000259" key="2">
    <source>
        <dbReference type="Pfam" id="PF13545"/>
    </source>
</evidence>
<dbReference type="InterPro" id="IPR036390">
    <property type="entry name" value="WH_DNA-bd_sf"/>
</dbReference>
<dbReference type="AlphaFoldDB" id="A0A1G9PI52"/>
<dbReference type="Proteomes" id="UP000199555">
    <property type="component" value="Unassembled WGS sequence"/>
</dbReference>
<sequence length="190" mass="20965">MRPANHQPLGSPVSRPGHWVQTERKAHEEWARLISRKPRAAEVLHLLVANMGDGNALVIPQKALAAMIGRSVDTVQRALADLAAEKWIQIIRIGKGKEAAYVINDRVAWAQSRDKLRLSRFSATIVANAEDQDNVALDTAPLRRIPTLYPGERQLPGGPGLPPVSQPFFEGMEPDLPAIDQRETEGADHR</sequence>
<dbReference type="Pfam" id="PF13545">
    <property type="entry name" value="HTH_Crp_2"/>
    <property type="match status" value="1"/>
</dbReference>